<dbReference type="AlphaFoldDB" id="A0A6L6X0W1"/>
<sequence>MREQLEWVGGISEEDRRAHDCQGTWDAQAVKIRADYRTLGVLILYTRGTATEWVDLIISDLALELHTAQRILALEAELGARLPELEIARTWHGHGHAEILGSSSFTIIRLSNLGARPIER</sequence>
<organism evidence="1 2">
    <name type="scientific">Streptomyces typhae</name>
    <dbReference type="NCBI Taxonomy" id="2681492"/>
    <lineage>
        <taxon>Bacteria</taxon>
        <taxon>Bacillati</taxon>
        <taxon>Actinomycetota</taxon>
        <taxon>Actinomycetes</taxon>
        <taxon>Kitasatosporales</taxon>
        <taxon>Streptomycetaceae</taxon>
        <taxon>Streptomyces</taxon>
    </lineage>
</organism>
<dbReference type="Proteomes" id="UP000483802">
    <property type="component" value="Unassembled WGS sequence"/>
</dbReference>
<comment type="caution">
    <text evidence="1">The sequence shown here is derived from an EMBL/GenBank/DDBJ whole genome shotgun (WGS) entry which is preliminary data.</text>
</comment>
<dbReference type="EMBL" id="WPNZ01000012">
    <property type="protein sequence ID" value="MVO87411.1"/>
    <property type="molecule type" value="Genomic_DNA"/>
</dbReference>
<keyword evidence="2" id="KW-1185">Reference proteome</keyword>
<proteinExistence type="predicted"/>
<name>A0A6L6X0W1_9ACTN</name>
<evidence type="ECO:0000313" key="1">
    <source>
        <dbReference type="EMBL" id="MVO87411.1"/>
    </source>
</evidence>
<evidence type="ECO:0000313" key="2">
    <source>
        <dbReference type="Proteomes" id="UP000483802"/>
    </source>
</evidence>
<dbReference type="RefSeq" id="WP_157167042.1">
    <property type="nucleotide sequence ID" value="NZ_WPNZ01000012.1"/>
</dbReference>
<reference evidence="1 2" key="1">
    <citation type="submission" date="2019-11" db="EMBL/GenBank/DDBJ databases">
        <title>Streptomyces typhae sp. nov., a novel endophytic actinomycete isolated from the root of cattail pollen (Typha angustifolia L.).</title>
        <authorList>
            <person name="Peng C."/>
        </authorList>
    </citation>
    <scope>NUCLEOTIDE SEQUENCE [LARGE SCALE GENOMIC DNA]</scope>
    <source>
        <strain evidence="2">p1417</strain>
    </source>
</reference>
<accession>A0A6L6X0W1</accession>
<gene>
    <name evidence="1" type="ORF">GPA10_22255</name>
</gene>
<protein>
    <submittedName>
        <fullName evidence="1">Uncharacterized protein</fullName>
    </submittedName>
</protein>